<sequence>MRYIHGENLFEKFSNHREALIEQFKKGDISKKEFIEQNYSFIQRMDIKPFKNIDNFDKAIFNYQYYNMMAKYCFLQAKQMRKNDKHTDLTKDLMDKVNYNYRKKDDSTLKAIELLDFSNVEAYYIKVSSENLKKQLFEVTFKDYPKIILHSRNQWLVNRLREEMVFKEGVRRSLIDNYINEKY</sequence>
<protein>
    <submittedName>
        <fullName evidence="1">Uncharacterized protein</fullName>
    </submittedName>
</protein>
<organism evidence="1 2">
    <name type="scientific">Serpentinicella alkaliphila</name>
    <dbReference type="NCBI Taxonomy" id="1734049"/>
    <lineage>
        <taxon>Bacteria</taxon>
        <taxon>Bacillati</taxon>
        <taxon>Bacillota</taxon>
        <taxon>Clostridia</taxon>
        <taxon>Peptostreptococcales</taxon>
        <taxon>Natronincolaceae</taxon>
        <taxon>Serpentinicella</taxon>
    </lineage>
</organism>
<dbReference type="InterPro" id="IPR046590">
    <property type="entry name" value="DUF6648"/>
</dbReference>
<keyword evidence="2" id="KW-1185">Reference proteome</keyword>
<gene>
    <name evidence="1" type="ORF">EDD79_103333</name>
</gene>
<dbReference type="Proteomes" id="UP000295504">
    <property type="component" value="Unassembled WGS sequence"/>
</dbReference>
<dbReference type="Pfam" id="PF20353">
    <property type="entry name" value="DUF6648"/>
    <property type="match status" value="1"/>
</dbReference>
<comment type="caution">
    <text evidence="1">The sequence shown here is derived from an EMBL/GenBank/DDBJ whole genome shotgun (WGS) entry which is preliminary data.</text>
</comment>
<evidence type="ECO:0000313" key="2">
    <source>
        <dbReference type="Proteomes" id="UP000295504"/>
    </source>
</evidence>
<reference evidence="1 2" key="1">
    <citation type="submission" date="2019-03" db="EMBL/GenBank/DDBJ databases">
        <title>Genomic Encyclopedia of Type Strains, Phase IV (KMG-IV): sequencing the most valuable type-strain genomes for metagenomic binning, comparative biology and taxonomic classification.</title>
        <authorList>
            <person name="Goeker M."/>
        </authorList>
    </citation>
    <scope>NUCLEOTIDE SEQUENCE [LARGE SCALE GENOMIC DNA]</scope>
    <source>
        <strain evidence="1 2">DSM 100013</strain>
    </source>
</reference>
<name>A0A4R2T979_9FIRM</name>
<dbReference type="EMBL" id="SLYC01000033">
    <property type="protein sequence ID" value="TCP99789.1"/>
    <property type="molecule type" value="Genomic_DNA"/>
</dbReference>
<dbReference type="AlphaFoldDB" id="A0A4R2T979"/>
<dbReference type="OrthoDB" id="1705959at2"/>
<proteinExistence type="predicted"/>
<evidence type="ECO:0000313" key="1">
    <source>
        <dbReference type="EMBL" id="TCP99789.1"/>
    </source>
</evidence>
<accession>A0A4R2T979</accession>